<dbReference type="InterPro" id="IPR006808">
    <property type="entry name" value="ATP_synth_F0_gsu_mt"/>
</dbReference>
<dbReference type="FunCoup" id="A0A132BAN0">
    <property type="interactions" value="78"/>
</dbReference>
<proteinExistence type="inferred from homology"/>
<keyword evidence="12" id="KW-1185">Reference proteome</keyword>
<evidence type="ECO:0000256" key="6">
    <source>
        <dbReference type="ARBA" id="ARBA00023065"/>
    </source>
</evidence>
<comment type="subcellular location">
    <subcellularLocation>
        <location evidence="1">Mitochondrion membrane</location>
    </subcellularLocation>
</comment>
<keyword evidence="4" id="KW-0138">CF(0)</keyword>
<evidence type="ECO:0000256" key="8">
    <source>
        <dbReference type="ARBA" id="ARBA00023136"/>
    </source>
</evidence>
<feature type="compositionally biased region" description="Basic and acidic residues" evidence="10">
    <location>
        <begin position="34"/>
        <end position="48"/>
    </location>
</feature>
<evidence type="ECO:0000313" key="12">
    <source>
        <dbReference type="Proteomes" id="UP000070700"/>
    </source>
</evidence>
<dbReference type="GeneID" id="28819812"/>
<dbReference type="RefSeq" id="XP_018063072.1">
    <property type="nucleotide sequence ID" value="XM_018210086.1"/>
</dbReference>
<evidence type="ECO:0000256" key="3">
    <source>
        <dbReference type="ARBA" id="ARBA00022448"/>
    </source>
</evidence>
<keyword evidence="3" id="KW-0813">Transport</keyword>
<keyword evidence="8" id="KW-0472">Membrane</keyword>
<dbReference type="InParanoid" id="A0A132BAN0"/>
<evidence type="ECO:0000256" key="9">
    <source>
        <dbReference type="ARBA" id="ARBA00023310"/>
    </source>
</evidence>
<dbReference type="GO" id="GO:0015078">
    <property type="term" value="F:proton transmembrane transporter activity"/>
    <property type="evidence" value="ECO:0007669"/>
    <property type="project" value="InterPro"/>
</dbReference>
<dbReference type="STRING" id="149040.A0A132BAN0"/>
<evidence type="ECO:0000256" key="7">
    <source>
        <dbReference type="ARBA" id="ARBA00023128"/>
    </source>
</evidence>
<accession>A0A132BAN0</accession>
<reference evidence="11 12" key="1">
    <citation type="submission" date="2015-10" db="EMBL/GenBank/DDBJ databases">
        <title>Full genome of DAOMC 229536 Phialocephala scopiformis, a fungal endophyte of spruce producing the potent anti-insectan compound rugulosin.</title>
        <authorList>
            <consortium name="DOE Joint Genome Institute"/>
            <person name="Walker A.K."/>
            <person name="Frasz S.L."/>
            <person name="Seifert K.A."/>
            <person name="Miller J.D."/>
            <person name="Mondo S.J."/>
            <person name="Labutti K."/>
            <person name="Lipzen A."/>
            <person name="Dockter R."/>
            <person name="Kennedy M."/>
            <person name="Grigoriev I.V."/>
            <person name="Spatafora J.W."/>
        </authorList>
    </citation>
    <scope>NUCLEOTIDE SEQUENCE [LARGE SCALE GENOMIC DNA]</scope>
    <source>
        <strain evidence="11 12">CBS 120377</strain>
    </source>
</reference>
<feature type="region of interest" description="Disordered" evidence="10">
    <location>
        <begin position="21"/>
        <end position="61"/>
    </location>
</feature>
<evidence type="ECO:0000256" key="4">
    <source>
        <dbReference type="ARBA" id="ARBA00022547"/>
    </source>
</evidence>
<protein>
    <submittedName>
        <fullName evidence="11">Uncharacterized protein</fullName>
    </submittedName>
</protein>
<dbReference type="EMBL" id="KQ947434">
    <property type="protein sequence ID" value="KUJ08717.1"/>
    <property type="molecule type" value="Genomic_DNA"/>
</dbReference>
<dbReference type="GO" id="GO:0015986">
    <property type="term" value="P:proton motive force-driven ATP synthesis"/>
    <property type="evidence" value="ECO:0007669"/>
    <property type="project" value="InterPro"/>
</dbReference>
<evidence type="ECO:0000313" key="11">
    <source>
        <dbReference type="EMBL" id="KUJ08717.1"/>
    </source>
</evidence>
<gene>
    <name evidence="11" type="ORF">LY89DRAFT_599306</name>
</gene>
<evidence type="ECO:0000256" key="1">
    <source>
        <dbReference type="ARBA" id="ARBA00004325"/>
    </source>
</evidence>
<keyword evidence="9" id="KW-0066">ATP synthesis</keyword>
<dbReference type="AlphaFoldDB" id="A0A132BAN0"/>
<evidence type="ECO:0000256" key="2">
    <source>
        <dbReference type="ARBA" id="ARBA00005699"/>
    </source>
</evidence>
<dbReference type="Proteomes" id="UP000070700">
    <property type="component" value="Unassembled WGS sequence"/>
</dbReference>
<name>A0A132BAN0_MOLSC</name>
<evidence type="ECO:0000256" key="10">
    <source>
        <dbReference type="SAM" id="MobiDB-lite"/>
    </source>
</evidence>
<dbReference type="KEGG" id="psco:LY89DRAFT_599306"/>
<keyword evidence="5" id="KW-0375">Hydrogen ion transport</keyword>
<dbReference type="Pfam" id="PF04718">
    <property type="entry name" value="ATP-synt_G"/>
    <property type="match status" value="1"/>
</dbReference>
<evidence type="ECO:0000256" key="5">
    <source>
        <dbReference type="ARBA" id="ARBA00022781"/>
    </source>
</evidence>
<organism evidence="11 12">
    <name type="scientific">Mollisia scopiformis</name>
    <name type="common">Conifer needle endophyte fungus</name>
    <name type="synonym">Phialocephala scopiformis</name>
    <dbReference type="NCBI Taxonomy" id="149040"/>
    <lineage>
        <taxon>Eukaryota</taxon>
        <taxon>Fungi</taxon>
        <taxon>Dikarya</taxon>
        <taxon>Ascomycota</taxon>
        <taxon>Pezizomycotina</taxon>
        <taxon>Leotiomycetes</taxon>
        <taxon>Helotiales</taxon>
        <taxon>Mollisiaceae</taxon>
        <taxon>Mollisia</taxon>
    </lineage>
</organism>
<keyword evidence="7" id="KW-0496">Mitochondrion</keyword>
<keyword evidence="6" id="KW-0406">Ion transport</keyword>
<dbReference type="PANTHER" id="PTHR12386">
    <property type="entry name" value="ATP SYNTHASE SUBUNIT"/>
    <property type="match status" value="1"/>
</dbReference>
<sequence>MSMAVSRAVLRRSAKLPFGRTPARFESTASKASEAAKDTASKASEKASDFQSRASEGLSRVSSAAGPAISGAAKGLSNALGRVGGRTGRLIAFVERQIPPTIYYARVGLELSKIVFQGQKMTPPPVSTFQSYFQRLVKSFRNPSALLNSTPNATPSNALQSFRNINTAQLVSGAVIVAEVLGFFTVGEMIGRMKLVGYRGEHH</sequence>
<dbReference type="OrthoDB" id="437at2759"/>
<comment type="similarity">
    <text evidence="2">Belongs to the ATPase g subunit family.</text>
</comment>
<dbReference type="GO" id="GO:0031966">
    <property type="term" value="C:mitochondrial membrane"/>
    <property type="evidence" value="ECO:0007669"/>
    <property type="project" value="UniProtKB-SubCell"/>
</dbReference>
<dbReference type="GO" id="GO:0045259">
    <property type="term" value="C:proton-transporting ATP synthase complex"/>
    <property type="evidence" value="ECO:0007669"/>
    <property type="project" value="UniProtKB-KW"/>
</dbReference>